<reference evidence="1 2" key="1">
    <citation type="submission" date="2017-04" db="EMBL/GenBank/DDBJ databases">
        <authorList>
            <person name="Afonso C.L."/>
            <person name="Miller P.J."/>
            <person name="Scott M.A."/>
            <person name="Spackman E."/>
            <person name="Goraichik I."/>
            <person name="Dimitrov K.M."/>
            <person name="Suarez D.L."/>
            <person name="Swayne D.E."/>
        </authorList>
    </citation>
    <scope>NUCLEOTIDE SEQUENCE [LARGE SCALE GENOMIC DNA]</scope>
    <source>
        <strain evidence="1 2">DSM 12555</strain>
    </source>
</reference>
<sequence>MLLFGNRTKTKTYSKTQSDYLKIDIFDEEDLKFWCKRFNCTEDALMAAVNIVGVSANKVENYFNEN</sequence>
<dbReference type="AlphaFoldDB" id="A0A1W1X0E0"/>
<dbReference type="Proteomes" id="UP000192468">
    <property type="component" value="Unassembled WGS sequence"/>
</dbReference>
<name>A0A1W1X0E0_9CLOT</name>
<dbReference type="Pfam" id="PF12244">
    <property type="entry name" value="DUF3606"/>
    <property type="match status" value="1"/>
</dbReference>
<evidence type="ECO:0000313" key="1">
    <source>
        <dbReference type="EMBL" id="SMC17432.1"/>
    </source>
</evidence>
<dbReference type="EMBL" id="FWXH01000002">
    <property type="protein sequence ID" value="SMC17432.1"/>
    <property type="molecule type" value="Genomic_DNA"/>
</dbReference>
<keyword evidence="2" id="KW-1185">Reference proteome</keyword>
<dbReference type="OrthoDB" id="1920452at2"/>
<accession>A0A1W1X0E0</accession>
<protein>
    <recommendedName>
        <fullName evidence="3">DUF3606 domain-containing protein</fullName>
    </recommendedName>
</protein>
<organism evidence="1 2">
    <name type="scientific">Clostridium acidisoli DSM 12555</name>
    <dbReference type="NCBI Taxonomy" id="1121291"/>
    <lineage>
        <taxon>Bacteria</taxon>
        <taxon>Bacillati</taxon>
        <taxon>Bacillota</taxon>
        <taxon>Clostridia</taxon>
        <taxon>Eubacteriales</taxon>
        <taxon>Clostridiaceae</taxon>
        <taxon>Clostridium</taxon>
    </lineage>
</organism>
<evidence type="ECO:0000313" key="2">
    <source>
        <dbReference type="Proteomes" id="UP000192468"/>
    </source>
</evidence>
<dbReference type="InterPro" id="IPR022037">
    <property type="entry name" value="DUF3606"/>
</dbReference>
<dbReference type="RefSeq" id="WP_084113518.1">
    <property type="nucleotide sequence ID" value="NZ_FWXH01000002.1"/>
</dbReference>
<evidence type="ECO:0008006" key="3">
    <source>
        <dbReference type="Google" id="ProtNLM"/>
    </source>
</evidence>
<gene>
    <name evidence="1" type="ORF">SAMN02745134_00323</name>
</gene>
<proteinExistence type="predicted"/>